<gene>
    <name evidence="5" type="ORF">WPS_06300</name>
</gene>
<protein>
    <submittedName>
        <fullName evidence="5">MarR family transcriptional regulator</fullName>
    </submittedName>
</protein>
<evidence type="ECO:0000256" key="1">
    <source>
        <dbReference type="ARBA" id="ARBA00011046"/>
    </source>
</evidence>
<dbReference type="RefSeq" id="WP_317996401.1">
    <property type="nucleotide sequence ID" value="NZ_AP025523.1"/>
</dbReference>
<dbReference type="Pfam" id="PF03965">
    <property type="entry name" value="Penicillinase_R"/>
    <property type="match status" value="1"/>
</dbReference>
<dbReference type="SUPFAM" id="SSF46785">
    <property type="entry name" value="Winged helix' DNA-binding domain"/>
    <property type="match status" value="1"/>
</dbReference>
<dbReference type="KEGG" id="vab:WPS_06300"/>
<dbReference type="GO" id="GO:0045892">
    <property type="term" value="P:negative regulation of DNA-templated transcription"/>
    <property type="evidence" value="ECO:0007669"/>
    <property type="project" value="InterPro"/>
</dbReference>
<organism evidence="5 6">
    <name type="scientific">Vulcanimicrobium alpinum</name>
    <dbReference type="NCBI Taxonomy" id="3016050"/>
    <lineage>
        <taxon>Bacteria</taxon>
        <taxon>Bacillati</taxon>
        <taxon>Vulcanimicrobiota</taxon>
        <taxon>Vulcanimicrobiia</taxon>
        <taxon>Vulcanimicrobiales</taxon>
        <taxon>Vulcanimicrobiaceae</taxon>
        <taxon>Vulcanimicrobium</taxon>
    </lineage>
</organism>
<dbReference type="InterPro" id="IPR036390">
    <property type="entry name" value="WH_DNA-bd_sf"/>
</dbReference>
<sequence>MARRPSPTLTEAEYRLMDILWDLGNATVAEIHARLDDHPIAYTTVLSTLTILERKGYVRHTVRGKANVYKPRVERDTARLTVIDNVLATFFGGSAHALMLNLLDSEKLSPDEERRLRALLEAER</sequence>
<accession>A0AAN2C8J4</accession>
<dbReference type="PIRSF" id="PIRSF019455">
    <property type="entry name" value="CopR_AtkY"/>
    <property type="match status" value="1"/>
</dbReference>
<dbReference type="Gene3D" id="1.10.4040.10">
    <property type="entry name" value="Penicillinase repressor domain"/>
    <property type="match status" value="1"/>
</dbReference>
<dbReference type="GO" id="GO:0003677">
    <property type="term" value="F:DNA binding"/>
    <property type="evidence" value="ECO:0007669"/>
    <property type="project" value="UniProtKB-KW"/>
</dbReference>
<keyword evidence="6" id="KW-1185">Reference proteome</keyword>
<evidence type="ECO:0000313" key="5">
    <source>
        <dbReference type="EMBL" id="BDE05354.1"/>
    </source>
</evidence>
<keyword evidence="2" id="KW-0805">Transcription regulation</keyword>
<evidence type="ECO:0000256" key="4">
    <source>
        <dbReference type="ARBA" id="ARBA00023163"/>
    </source>
</evidence>
<dbReference type="InterPro" id="IPR036388">
    <property type="entry name" value="WH-like_DNA-bd_sf"/>
</dbReference>
<dbReference type="AlphaFoldDB" id="A0AAN2C8J4"/>
<name>A0AAN2C8J4_UNVUL</name>
<keyword evidence="3" id="KW-0238">DNA-binding</keyword>
<evidence type="ECO:0000313" key="6">
    <source>
        <dbReference type="Proteomes" id="UP001317532"/>
    </source>
</evidence>
<dbReference type="Gene3D" id="1.10.10.10">
    <property type="entry name" value="Winged helix-like DNA-binding domain superfamily/Winged helix DNA-binding domain"/>
    <property type="match status" value="1"/>
</dbReference>
<dbReference type="Proteomes" id="UP001317532">
    <property type="component" value="Chromosome"/>
</dbReference>
<dbReference type="InterPro" id="IPR005650">
    <property type="entry name" value="BlaI_family"/>
</dbReference>
<keyword evidence="4" id="KW-0804">Transcription</keyword>
<evidence type="ECO:0000256" key="3">
    <source>
        <dbReference type="ARBA" id="ARBA00023125"/>
    </source>
</evidence>
<comment type="similarity">
    <text evidence="1">Belongs to the BlaI transcriptional regulatory family.</text>
</comment>
<evidence type="ECO:0000256" key="2">
    <source>
        <dbReference type="ARBA" id="ARBA00023015"/>
    </source>
</evidence>
<proteinExistence type="inferred from homology"/>
<dbReference type="EMBL" id="AP025523">
    <property type="protein sequence ID" value="BDE05354.1"/>
    <property type="molecule type" value="Genomic_DNA"/>
</dbReference>
<reference evidence="5 6" key="1">
    <citation type="journal article" date="2022" name="ISME Commun">
        <title>Vulcanimicrobium alpinus gen. nov. sp. nov., the first cultivated representative of the candidate phylum 'Eremiobacterota', is a metabolically versatile aerobic anoxygenic phototroph.</title>
        <authorList>
            <person name="Yabe S."/>
            <person name="Muto K."/>
            <person name="Abe K."/>
            <person name="Yokota A."/>
            <person name="Staudigel H."/>
            <person name="Tebo B.M."/>
        </authorList>
    </citation>
    <scope>NUCLEOTIDE SEQUENCE [LARGE SCALE GENOMIC DNA]</scope>
    <source>
        <strain evidence="5 6">WC8-2</strain>
    </source>
</reference>